<protein>
    <submittedName>
        <fullName evidence="3">PAM68 family protein</fullName>
    </submittedName>
</protein>
<comment type="caution">
    <text evidence="3">The sequence shown here is derived from an EMBL/GenBank/DDBJ whole genome shotgun (WGS) entry which is preliminary data.</text>
</comment>
<feature type="transmembrane region" description="Helical" evidence="2">
    <location>
        <begin position="103"/>
        <end position="123"/>
    </location>
</feature>
<sequence length="161" mass="17291">MAGEQKQGKQKESNKDASGSALPFQPGKKKSSSSTKKPASVNSSPKSSSNTAKNMGIPDAVSRRMVSRMAVCSGIPTLLGFVTFPLCYVIVQQHWLELPNVAVVAMSLVLFGLGAIGLSYGVLSASWEEDQAGSFWGWEEFRLNFGRVISGWRSPKDSSST</sequence>
<feature type="compositionally biased region" description="Basic and acidic residues" evidence="1">
    <location>
        <begin position="1"/>
        <end position="15"/>
    </location>
</feature>
<accession>A0ABT6EY60</accession>
<keyword evidence="2" id="KW-1133">Transmembrane helix</keyword>
<evidence type="ECO:0000313" key="3">
    <source>
        <dbReference type="EMBL" id="MDG2990747.1"/>
    </source>
</evidence>
<dbReference type="EMBL" id="JAKKUT010000002">
    <property type="protein sequence ID" value="MDG2990747.1"/>
    <property type="molecule type" value="Genomic_DNA"/>
</dbReference>
<feature type="region of interest" description="Disordered" evidence="1">
    <location>
        <begin position="1"/>
        <end position="55"/>
    </location>
</feature>
<keyword evidence="2" id="KW-0812">Transmembrane</keyword>
<feature type="compositionally biased region" description="Low complexity" evidence="1">
    <location>
        <begin position="32"/>
        <end position="54"/>
    </location>
</feature>
<keyword evidence="4" id="KW-1185">Reference proteome</keyword>
<keyword evidence="2" id="KW-0472">Membrane</keyword>
<evidence type="ECO:0000256" key="1">
    <source>
        <dbReference type="SAM" id="MobiDB-lite"/>
    </source>
</evidence>
<dbReference type="PANTHER" id="PTHR34575">
    <property type="entry name" value="PROTEIN PAM68, CHLOROPLASTIC"/>
    <property type="match status" value="1"/>
</dbReference>
<gene>
    <name evidence="3" type="ORF">L3556_07365</name>
</gene>
<evidence type="ECO:0000313" key="4">
    <source>
        <dbReference type="Proteomes" id="UP001154265"/>
    </source>
</evidence>
<dbReference type="RefSeq" id="WP_277866648.1">
    <property type="nucleotide sequence ID" value="NZ_JAKKUT010000002.1"/>
</dbReference>
<reference evidence="3" key="1">
    <citation type="journal article" date="2022" name="Genome Biol. Evol.">
        <title>A New Gene Family Diagnostic for Intracellular Biomineralization of Amorphous Ca Carbonates by Cyanobacteria.</title>
        <authorList>
            <person name="Benzerara K."/>
            <person name="Duprat E."/>
            <person name="Bitard-Feildel T."/>
            <person name="Caumes G."/>
            <person name="Cassier-Chauvat C."/>
            <person name="Chauvat F."/>
            <person name="Dezi M."/>
            <person name="Diop S.I."/>
            <person name="Gaschignard G."/>
            <person name="Gorgen S."/>
            <person name="Gugger M."/>
            <person name="Lopez-Garcia P."/>
            <person name="Millet M."/>
            <person name="Skouri-Panet F."/>
            <person name="Moreira D."/>
            <person name="Callebaut I."/>
        </authorList>
    </citation>
    <scope>NUCLEOTIDE SEQUENCE</scope>
    <source>
        <strain evidence="3">G9</strain>
    </source>
</reference>
<name>A0ABT6EY60_9SYNE</name>
<feature type="transmembrane region" description="Helical" evidence="2">
    <location>
        <begin position="70"/>
        <end position="91"/>
    </location>
</feature>
<dbReference type="PANTHER" id="PTHR34575:SF1">
    <property type="entry name" value="PROTEIN PAM68, CHLOROPLASTIC"/>
    <property type="match status" value="1"/>
</dbReference>
<dbReference type="Proteomes" id="UP001154265">
    <property type="component" value="Unassembled WGS sequence"/>
</dbReference>
<evidence type="ECO:0000256" key="2">
    <source>
        <dbReference type="SAM" id="Phobius"/>
    </source>
</evidence>
<dbReference type="InterPro" id="IPR021855">
    <property type="entry name" value="PAM68-like"/>
</dbReference>
<proteinExistence type="predicted"/>
<organism evidence="3 4">
    <name type="scientific">Candidatus Synechococcus calcipolaris G9</name>
    <dbReference type="NCBI Taxonomy" id="1497997"/>
    <lineage>
        <taxon>Bacteria</taxon>
        <taxon>Bacillati</taxon>
        <taxon>Cyanobacteriota</taxon>
        <taxon>Cyanophyceae</taxon>
        <taxon>Synechococcales</taxon>
        <taxon>Synechococcaceae</taxon>
        <taxon>Synechococcus</taxon>
    </lineage>
</organism>
<reference evidence="3" key="2">
    <citation type="submission" date="2022-01" db="EMBL/GenBank/DDBJ databases">
        <authorList>
            <person name="Zivanovic Y."/>
            <person name="Moreira D."/>
            <person name="Lopez-Garcia P."/>
        </authorList>
    </citation>
    <scope>NUCLEOTIDE SEQUENCE</scope>
    <source>
        <strain evidence="3">G9</strain>
    </source>
</reference>
<dbReference type="Pfam" id="PF11947">
    <property type="entry name" value="DUF3464"/>
    <property type="match status" value="1"/>
</dbReference>